<dbReference type="Proteomes" id="UP000298513">
    <property type="component" value="Unassembled WGS sequence"/>
</dbReference>
<accession>A0A4Z1CX55</accession>
<feature type="region of interest" description="Disordered" evidence="1">
    <location>
        <begin position="102"/>
        <end position="122"/>
    </location>
</feature>
<protein>
    <submittedName>
        <fullName evidence="2">Uncharacterized protein</fullName>
    </submittedName>
</protein>
<evidence type="ECO:0000256" key="1">
    <source>
        <dbReference type="SAM" id="MobiDB-lite"/>
    </source>
</evidence>
<proteinExistence type="predicted"/>
<dbReference type="EMBL" id="SRRU01000018">
    <property type="protein sequence ID" value="TGN73536.1"/>
    <property type="molecule type" value="Genomic_DNA"/>
</dbReference>
<comment type="caution">
    <text evidence="2">The sequence shown here is derived from an EMBL/GenBank/DDBJ whole genome shotgun (WGS) entry which is preliminary data.</text>
</comment>
<reference evidence="2 3" key="1">
    <citation type="submission" date="2019-04" db="EMBL/GenBank/DDBJ databases">
        <title>Streptomyces sp. nov. Bv016 isolated from bark of Buahinia variegata.</title>
        <authorList>
            <person name="Kanchanasin P."/>
            <person name="Tanasupawat S."/>
            <person name="Yuki M."/>
            <person name="Kudo T."/>
        </authorList>
    </citation>
    <scope>NUCLEOTIDE SEQUENCE [LARGE SCALE GENOMIC DNA]</scope>
    <source>
        <strain evidence="2 3">JCM 4765</strain>
    </source>
</reference>
<evidence type="ECO:0000313" key="2">
    <source>
        <dbReference type="EMBL" id="TGN73536.1"/>
    </source>
</evidence>
<keyword evidence="3" id="KW-1185">Reference proteome</keyword>
<organism evidence="2 3">
    <name type="scientific">Streptomyces griseoluteus</name>
    <dbReference type="NCBI Taxonomy" id="29306"/>
    <lineage>
        <taxon>Bacteria</taxon>
        <taxon>Bacillati</taxon>
        <taxon>Actinomycetota</taxon>
        <taxon>Actinomycetes</taxon>
        <taxon>Kitasatosporales</taxon>
        <taxon>Streptomycetaceae</taxon>
        <taxon>Streptomyces</taxon>
    </lineage>
</organism>
<evidence type="ECO:0000313" key="3">
    <source>
        <dbReference type="Proteomes" id="UP000298513"/>
    </source>
</evidence>
<gene>
    <name evidence="2" type="ORF">E5082_31470</name>
</gene>
<dbReference type="RefSeq" id="WP_135794630.1">
    <property type="nucleotide sequence ID" value="NZ_JBEPFF010000024.1"/>
</dbReference>
<name>A0A4Z1CX55_STRGP</name>
<dbReference type="AlphaFoldDB" id="A0A4Z1CX55"/>
<sequence length="122" mass="13687">MTEIYRSERVFQLWHYTAAHGDRLLLRATAEDHLPRVDLYVENVRGLLLETLYRGLVIREGTPEEVRTVELVYGIAVDESSDVHVIGEDRMTGFVVGGPLRQHEDGEGFRAPSAFGPIPGTP</sequence>